<name>A0A9D4MZ71_DREPO</name>
<gene>
    <name evidence="1" type="ORF">DPMN_008667</name>
</gene>
<dbReference type="EMBL" id="JAIWYP010000001">
    <property type="protein sequence ID" value="KAH3884681.1"/>
    <property type="molecule type" value="Genomic_DNA"/>
</dbReference>
<sequence length="60" mass="6646">MIVEQLHWSQIFSSSVCSHFTGVKHLFAELSDFTGAKYSLAEFSCSNIPKTPVALPRGPF</sequence>
<accession>A0A9D4MZ71</accession>
<evidence type="ECO:0000313" key="1">
    <source>
        <dbReference type="EMBL" id="KAH3884681.1"/>
    </source>
</evidence>
<protein>
    <submittedName>
        <fullName evidence="1">Uncharacterized protein</fullName>
    </submittedName>
</protein>
<dbReference type="Proteomes" id="UP000828390">
    <property type="component" value="Unassembled WGS sequence"/>
</dbReference>
<reference evidence="1" key="2">
    <citation type="submission" date="2020-11" db="EMBL/GenBank/DDBJ databases">
        <authorList>
            <person name="McCartney M.A."/>
            <person name="Auch B."/>
            <person name="Kono T."/>
            <person name="Mallez S."/>
            <person name="Becker A."/>
            <person name="Gohl D.M."/>
            <person name="Silverstein K.A.T."/>
            <person name="Koren S."/>
            <person name="Bechman K.B."/>
            <person name="Herman A."/>
            <person name="Abrahante J.E."/>
            <person name="Garbe J."/>
        </authorList>
    </citation>
    <scope>NUCLEOTIDE SEQUENCE</scope>
    <source>
        <strain evidence="1">Duluth1</strain>
        <tissue evidence="1">Whole animal</tissue>
    </source>
</reference>
<evidence type="ECO:0000313" key="2">
    <source>
        <dbReference type="Proteomes" id="UP000828390"/>
    </source>
</evidence>
<keyword evidence="2" id="KW-1185">Reference proteome</keyword>
<organism evidence="1 2">
    <name type="scientific">Dreissena polymorpha</name>
    <name type="common">Zebra mussel</name>
    <name type="synonym">Mytilus polymorpha</name>
    <dbReference type="NCBI Taxonomy" id="45954"/>
    <lineage>
        <taxon>Eukaryota</taxon>
        <taxon>Metazoa</taxon>
        <taxon>Spiralia</taxon>
        <taxon>Lophotrochozoa</taxon>
        <taxon>Mollusca</taxon>
        <taxon>Bivalvia</taxon>
        <taxon>Autobranchia</taxon>
        <taxon>Heteroconchia</taxon>
        <taxon>Euheterodonta</taxon>
        <taxon>Imparidentia</taxon>
        <taxon>Neoheterodontei</taxon>
        <taxon>Myida</taxon>
        <taxon>Dreissenoidea</taxon>
        <taxon>Dreissenidae</taxon>
        <taxon>Dreissena</taxon>
    </lineage>
</organism>
<comment type="caution">
    <text evidence="1">The sequence shown here is derived from an EMBL/GenBank/DDBJ whole genome shotgun (WGS) entry which is preliminary data.</text>
</comment>
<reference evidence="1" key="1">
    <citation type="journal article" date="2019" name="bioRxiv">
        <title>The Genome of the Zebra Mussel, Dreissena polymorpha: A Resource for Invasive Species Research.</title>
        <authorList>
            <person name="McCartney M.A."/>
            <person name="Auch B."/>
            <person name="Kono T."/>
            <person name="Mallez S."/>
            <person name="Zhang Y."/>
            <person name="Obille A."/>
            <person name="Becker A."/>
            <person name="Abrahante J.E."/>
            <person name="Garbe J."/>
            <person name="Badalamenti J.P."/>
            <person name="Herman A."/>
            <person name="Mangelson H."/>
            <person name="Liachko I."/>
            <person name="Sullivan S."/>
            <person name="Sone E.D."/>
            <person name="Koren S."/>
            <person name="Silverstein K.A.T."/>
            <person name="Beckman K.B."/>
            <person name="Gohl D.M."/>
        </authorList>
    </citation>
    <scope>NUCLEOTIDE SEQUENCE</scope>
    <source>
        <strain evidence="1">Duluth1</strain>
        <tissue evidence="1">Whole animal</tissue>
    </source>
</reference>
<dbReference type="AlphaFoldDB" id="A0A9D4MZ71"/>
<proteinExistence type="predicted"/>